<reference evidence="6 7" key="1">
    <citation type="submission" date="2015-02" db="EMBL/GenBank/DDBJ databases">
        <authorList>
            <person name="Ju K.-S."/>
            <person name="Doroghazi J.R."/>
            <person name="Metcalf W."/>
        </authorList>
    </citation>
    <scope>NUCLEOTIDE SEQUENCE [LARGE SCALE GENOMIC DNA]</scope>
    <source>
        <strain evidence="6 7">NRRL B-16140</strain>
    </source>
</reference>
<dbReference type="GO" id="GO:0046872">
    <property type="term" value="F:metal ion binding"/>
    <property type="evidence" value="ECO:0007669"/>
    <property type="project" value="UniProtKB-KW"/>
</dbReference>
<feature type="binding site" evidence="5">
    <location>
        <position position="146"/>
    </location>
    <ligand>
        <name>Ca(2+)</name>
        <dbReference type="ChEBI" id="CHEBI:29108"/>
    </ligand>
</feature>
<keyword evidence="7" id="KW-1185">Reference proteome</keyword>
<evidence type="ECO:0000313" key="7">
    <source>
        <dbReference type="Proteomes" id="UP000033393"/>
    </source>
</evidence>
<feature type="binding site" evidence="5">
    <location>
        <position position="279"/>
    </location>
    <ligand>
        <name>Ca(2+)</name>
        <dbReference type="ChEBI" id="CHEBI:29108"/>
    </ligand>
</feature>
<dbReference type="GO" id="GO:0017000">
    <property type="term" value="P:antibiotic biosynthetic process"/>
    <property type="evidence" value="ECO:0007669"/>
    <property type="project" value="InterPro"/>
</dbReference>
<dbReference type="PIRSF" id="PIRSF001227">
    <property type="entry name" value="Pen_acylase"/>
    <property type="match status" value="1"/>
</dbReference>
<comment type="cofactor">
    <cofactor evidence="5">
        <name>Ca(2+)</name>
        <dbReference type="ChEBI" id="CHEBI:29108"/>
    </cofactor>
    <text evidence="5">Binds 1 Ca(2+) ion per dimer.</text>
</comment>
<dbReference type="PANTHER" id="PTHR34218">
    <property type="entry name" value="PEPTIDASE S45 PENICILLIN AMIDASE"/>
    <property type="match status" value="1"/>
</dbReference>
<dbReference type="InterPro" id="IPR023343">
    <property type="entry name" value="Penicillin_amidase_dom1"/>
</dbReference>
<keyword evidence="2" id="KW-0378">Hydrolase</keyword>
<dbReference type="InterPro" id="IPR043146">
    <property type="entry name" value="Penicillin_amidase_N_B-knob"/>
</dbReference>
<comment type="similarity">
    <text evidence="1">Belongs to the peptidase S45 family.</text>
</comment>
<dbReference type="PATRIC" id="fig|68170.10.peg.7035"/>
<feature type="binding site" evidence="5">
    <location>
        <position position="276"/>
    </location>
    <ligand>
        <name>Ca(2+)</name>
        <dbReference type="ChEBI" id="CHEBI:29108"/>
    </ligand>
</feature>
<dbReference type="MEROPS" id="S45.003"/>
<dbReference type="Proteomes" id="UP000033393">
    <property type="component" value="Unassembled WGS sequence"/>
</dbReference>
<dbReference type="Gene3D" id="1.10.439.10">
    <property type="entry name" value="Penicillin Amidohydrolase, domain 1"/>
    <property type="match status" value="1"/>
</dbReference>
<gene>
    <name evidence="6" type="ORF">UK23_27350</name>
</gene>
<feature type="active site" description="Nucleophile" evidence="4">
    <location>
        <position position="204"/>
    </location>
</feature>
<keyword evidence="3" id="KW-0865">Zymogen</keyword>
<dbReference type="InterPro" id="IPR014395">
    <property type="entry name" value="Pen/GL7ACA/AHL_acylase"/>
</dbReference>
<sequence length="722" mass="79538">MDRLMNVPGLTAEVEVLTDRWGVPHIYAADEHDLFLAQGFVAASERLFQMDLWRRKGLGLLSEAFGPSCVEQDRAARLFLYRGEPDWDLYGPDVRRSTEAFVAGVNAFIDSGQWPQEFREHTPGRWHAEDIIRIRTSVFYPNVEQEVARAITLARLGPAAEDLRRFRSDGHEIVVPDGLDPASIPQDVLDVYRLAFGPIPGGGSNNWVIGSSRTRSGRPILANDPHRAMTLPSLRFVTHLVAPGLDVIGAGEPSLPGISVGHNGSIAFGLTIFGIDQEDLYVCEQERPRRVTELVPVRGEEPREIELAFTRHGPVLKETADRVFALRAAWLEPGMAPYLGGVQLMRSRTTDEFREVLTGWGAPGENQVYATPSGEIGWQAAGRVPVRRGWDGMLPVPGDGRYEWDGFRSTDLLPGLRNPPEDLIVTANEQNFPLGERDGIPVGYDYWLSPQRAERIREVLSARSDWTVGDSLALQADELNPVAREVVPLLAAVGSADPVVRRALELLRSWDFVESADAAAPALFQVWFRRHLRPALLMDALSSSDPELVEAVLPDERFAGDPRVDLRLLREHAALGPLLRRTFADAVAGLVANLGPRPEAWRWGDLHTLTFTPLLPGAGALPAIPRGDSGDTVNSTTFDREFRQVGGASFRIVIDVGEWDSSVAVNAPGQSGRADSPHYDDHVDAWARGQAFPLSYSREAVERVAESRLVLTPVANGRSVLS</sequence>
<dbReference type="RefSeq" id="WP_231114697.1">
    <property type="nucleotide sequence ID" value="NZ_JYJG01000224.1"/>
</dbReference>
<dbReference type="AlphaFoldDB" id="A0A0F0GR69"/>
<dbReference type="SUPFAM" id="SSF56235">
    <property type="entry name" value="N-terminal nucleophile aminohydrolases (Ntn hydrolases)"/>
    <property type="match status" value="1"/>
</dbReference>
<dbReference type="Gene3D" id="1.10.1400.10">
    <property type="match status" value="1"/>
</dbReference>
<keyword evidence="5" id="KW-0479">Metal-binding</keyword>
<dbReference type="PANTHER" id="PTHR34218:SF4">
    <property type="entry name" value="ACYL-HOMOSERINE LACTONE ACYLASE QUIP"/>
    <property type="match status" value="1"/>
</dbReference>
<evidence type="ECO:0000313" key="6">
    <source>
        <dbReference type="EMBL" id="KJK45086.1"/>
    </source>
</evidence>
<dbReference type="InterPro" id="IPR002692">
    <property type="entry name" value="S45"/>
</dbReference>
<dbReference type="EMBL" id="JYJG01000224">
    <property type="protein sequence ID" value="KJK45086.1"/>
    <property type="molecule type" value="Genomic_DNA"/>
</dbReference>
<evidence type="ECO:0000256" key="2">
    <source>
        <dbReference type="ARBA" id="ARBA00022801"/>
    </source>
</evidence>
<keyword evidence="5" id="KW-0106">Calcium</keyword>
<accession>A0A0F0GR69</accession>
<name>A0A0F0GR69_LENAE</name>
<dbReference type="Gene3D" id="2.30.120.10">
    <property type="match status" value="1"/>
</dbReference>
<protein>
    <recommendedName>
        <fullName evidence="8">Penicillin amidase</fullName>
    </recommendedName>
</protein>
<evidence type="ECO:0008006" key="8">
    <source>
        <dbReference type="Google" id="ProtNLM"/>
    </source>
</evidence>
<evidence type="ECO:0000256" key="4">
    <source>
        <dbReference type="PIRSR" id="PIRSR001227-1"/>
    </source>
</evidence>
<comment type="caution">
    <text evidence="6">The sequence shown here is derived from an EMBL/GenBank/DDBJ whole genome shotgun (WGS) entry which is preliminary data.</text>
</comment>
<dbReference type="Gene3D" id="3.60.20.10">
    <property type="entry name" value="Glutamine Phosphoribosylpyrophosphate, subunit 1, domain 1"/>
    <property type="match status" value="1"/>
</dbReference>
<evidence type="ECO:0000256" key="1">
    <source>
        <dbReference type="ARBA" id="ARBA00006586"/>
    </source>
</evidence>
<dbReference type="CDD" id="cd03747">
    <property type="entry name" value="Ntn_PGA_like"/>
    <property type="match status" value="1"/>
</dbReference>
<dbReference type="InterPro" id="IPR029055">
    <property type="entry name" value="Ntn_hydrolases_N"/>
</dbReference>
<proteinExistence type="inferred from homology"/>
<dbReference type="GO" id="GO:0016811">
    <property type="term" value="F:hydrolase activity, acting on carbon-nitrogen (but not peptide) bonds, in linear amides"/>
    <property type="evidence" value="ECO:0007669"/>
    <property type="project" value="InterPro"/>
</dbReference>
<dbReference type="Pfam" id="PF01804">
    <property type="entry name" value="Penicil_amidase"/>
    <property type="match status" value="1"/>
</dbReference>
<evidence type="ECO:0000256" key="5">
    <source>
        <dbReference type="PIRSR" id="PIRSR001227-2"/>
    </source>
</evidence>
<evidence type="ECO:0000256" key="3">
    <source>
        <dbReference type="ARBA" id="ARBA00023145"/>
    </source>
</evidence>
<dbReference type="InterPro" id="IPR043147">
    <property type="entry name" value="Penicillin_amidase_A-knob"/>
</dbReference>
<organism evidence="6 7">
    <name type="scientific">Lentzea aerocolonigenes</name>
    <name type="common">Lechevalieria aerocolonigenes</name>
    <name type="synonym">Saccharothrix aerocolonigenes</name>
    <dbReference type="NCBI Taxonomy" id="68170"/>
    <lineage>
        <taxon>Bacteria</taxon>
        <taxon>Bacillati</taxon>
        <taxon>Actinomycetota</taxon>
        <taxon>Actinomycetes</taxon>
        <taxon>Pseudonocardiales</taxon>
        <taxon>Pseudonocardiaceae</taxon>
        <taxon>Lentzea</taxon>
    </lineage>
</organism>